<keyword evidence="10 11" id="KW-0807">Transducer</keyword>
<keyword evidence="9 11" id="KW-0675">Receptor</keyword>
<evidence type="ECO:0000259" key="13">
    <source>
        <dbReference type="PROSITE" id="PS50262"/>
    </source>
</evidence>
<dbReference type="InterPro" id="IPR017452">
    <property type="entry name" value="GPCR_Rhodpsn_7TM"/>
</dbReference>
<dbReference type="FunFam" id="1.20.1070.10:FF:000001">
    <property type="entry name" value="Olfactory receptor"/>
    <property type="match status" value="1"/>
</dbReference>
<keyword evidence="5 12" id="KW-0552">Olfaction</keyword>
<dbReference type="PROSITE" id="PS00237">
    <property type="entry name" value="G_PROTEIN_RECEP_F1_1"/>
    <property type="match status" value="1"/>
</dbReference>
<feature type="transmembrane region" description="Helical" evidence="12">
    <location>
        <begin position="50"/>
        <end position="69"/>
    </location>
</feature>
<evidence type="ECO:0000256" key="12">
    <source>
        <dbReference type="RuleBase" id="RU363047"/>
    </source>
</evidence>
<reference evidence="14" key="1">
    <citation type="submission" date="2025-08" db="UniProtKB">
        <authorList>
            <consortium name="Ensembl"/>
        </authorList>
    </citation>
    <scope>IDENTIFICATION</scope>
</reference>
<feature type="transmembrane region" description="Helical" evidence="12">
    <location>
        <begin position="89"/>
        <end position="108"/>
    </location>
</feature>
<organism evidence="14 15">
    <name type="scientific">Pelusios castaneus</name>
    <name type="common">West African mud turtle</name>
    <dbReference type="NCBI Taxonomy" id="367368"/>
    <lineage>
        <taxon>Eukaryota</taxon>
        <taxon>Metazoa</taxon>
        <taxon>Chordata</taxon>
        <taxon>Craniata</taxon>
        <taxon>Vertebrata</taxon>
        <taxon>Euteleostomi</taxon>
        <taxon>Archelosauria</taxon>
        <taxon>Testudinata</taxon>
        <taxon>Testudines</taxon>
        <taxon>Pleurodira</taxon>
        <taxon>Pelomedusidae</taxon>
        <taxon>Pelusios</taxon>
    </lineage>
</organism>
<keyword evidence="15" id="KW-1185">Reference proteome</keyword>
<evidence type="ECO:0000256" key="7">
    <source>
        <dbReference type="ARBA" id="ARBA00023040"/>
    </source>
</evidence>
<reference evidence="14" key="2">
    <citation type="submission" date="2025-09" db="UniProtKB">
        <authorList>
            <consortium name="Ensembl"/>
        </authorList>
    </citation>
    <scope>IDENTIFICATION</scope>
</reference>
<dbReference type="InterPro" id="IPR000725">
    <property type="entry name" value="Olfact_rcpt"/>
</dbReference>
<name>A0A8C8RP51_9SAUR</name>
<keyword evidence="6 12" id="KW-1133">Transmembrane helix</keyword>
<comment type="similarity">
    <text evidence="11">Belongs to the G-protein coupled receptor 1 family.</text>
</comment>
<feature type="transmembrane region" description="Helical" evidence="12">
    <location>
        <begin position="305"/>
        <end position="324"/>
    </location>
</feature>
<feature type="transmembrane region" description="Helical" evidence="12">
    <location>
        <begin position="234"/>
        <end position="260"/>
    </location>
</feature>
<keyword evidence="2 12" id="KW-1003">Cell membrane</keyword>
<dbReference type="Proteomes" id="UP000694393">
    <property type="component" value="Unplaced"/>
</dbReference>
<dbReference type="GO" id="GO:0004930">
    <property type="term" value="F:G protein-coupled receptor activity"/>
    <property type="evidence" value="ECO:0007669"/>
    <property type="project" value="UniProtKB-KW"/>
</dbReference>
<dbReference type="PRINTS" id="PR00245">
    <property type="entry name" value="OLFACTORYR"/>
</dbReference>
<dbReference type="GO" id="GO:0004984">
    <property type="term" value="F:olfactory receptor activity"/>
    <property type="evidence" value="ECO:0007669"/>
    <property type="project" value="InterPro"/>
</dbReference>
<feature type="transmembrane region" description="Helical" evidence="12">
    <location>
        <begin position="272"/>
        <end position="293"/>
    </location>
</feature>
<feature type="transmembrane region" description="Helical" evidence="12">
    <location>
        <begin position="128"/>
        <end position="152"/>
    </location>
</feature>
<dbReference type="InterPro" id="IPR000276">
    <property type="entry name" value="GPCR_Rhodpsn"/>
</dbReference>
<evidence type="ECO:0000256" key="8">
    <source>
        <dbReference type="ARBA" id="ARBA00023136"/>
    </source>
</evidence>
<dbReference type="Ensembl" id="ENSPCET00000007937.1">
    <property type="protein sequence ID" value="ENSPCEP00000007667.1"/>
    <property type="gene ID" value="ENSPCEG00000006138.1"/>
</dbReference>
<evidence type="ECO:0000256" key="6">
    <source>
        <dbReference type="ARBA" id="ARBA00022989"/>
    </source>
</evidence>
<keyword evidence="3 12" id="KW-0716">Sensory transduction</keyword>
<evidence type="ECO:0000313" key="14">
    <source>
        <dbReference type="Ensembl" id="ENSPCEP00000007667.1"/>
    </source>
</evidence>
<proteinExistence type="inferred from homology"/>
<keyword evidence="7 11" id="KW-0297">G-protein coupled receptor</keyword>
<dbReference type="GO" id="GO:0005886">
    <property type="term" value="C:plasma membrane"/>
    <property type="evidence" value="ECO:0007669"/>
    <property type="project" value="UniProtKB-SubCell"/>
</dbReference>
<dbReference type="PRINTS" id="PR00237">
    <property type="entry name" value="GPCRRHODOPSN"/>
</dbReference>
<evidence type="ECO:0000256" key="1">
    <source>
        <dbReference type="ARBA" id="ARBA00004651"/>
    </source>
</evidence>
<feature type="domain" description="G-protein coupled receptors family 1 profile" evidence="13">
    <location>
        <begin position="29"/>
        <end position="322"/>
    </location>
</feature>
<keyword evidence="4 11" id="KW-0812">Transmembrane</keyword>
<evidence type="ECO:0000256" key="5">
    <source>
        <dbReference type="ARBA" id="ARBA00022725"/>
    </source>
</evidence>
<dbReference type="AlphaFoldDB" id="A0A8C8RP51"/>
<evidence type="ECO:0000256" key="2">
    <source>
        <dbReference type="ARBA" id="ARBA00022475"/>
    </source>
</evidence>
<dbReference type="InterPro" id="IPR050516">
    <property type="entry name" value="Olfactory_GPCR"/>
</dbReference>
<evidence type="ECO:0000256" key="11">
    <source>
        <dbReference type="RuleBase" id="RU000688"/>
    </source>
</evidence>
<keyword evidence="8 12" id="KW-0472">Membrane</keyword>
<dbReference type="PANTHER" id="PTHR26452">
    <property type="entry name" value="OLFACTORY RECEPTOR"/>
    <property type="match status" value="1"/>
</dbReference>
<dbReference type="Gene3D" id="1.20.1070.10">
    <property type="entry name" value="Rhodopsin 7-helix transmembrane proteins"/>
    <property type="match status" value="1"/>
</dbReference>
<dbReference type="PROSITE" id="PS50262">
    <property type="entry name" value="G_PROTEIN_RECEP_F1_2"/>
    <property type="match status" value="1"/>
</dbReference>
<feature type="transmembrane region" description="Helical" evidence="12">
    <location>
        <begin position="15"/>
        <end position="38"/>
    </location>
</feature>
<evidence type="ECO:0000256" key="10">
    <source>
        <dbReference type="ARBA" id="ARBA00023224"/>
    </source>
</evidence>
<dbReference type="SUPFAM" id="SSF81321">
    <property type="entry name" value="Family A G protein-coupled receptor-like"/>
    <property type="match status" value="2"/>
</dbReference>
<dbReference type="CDD" id="cd15911">
    <property type="entry name" value="7tmA_OR11A-like"/>
    <property type="match status" value="1"/>
</dbReference>
<evidence type="ECO:0000256" key="9">
    <source>
        <dbReference type="ARBA" id="ARBA00023170"/>
    </source>
</evidence>
<sequence length="347" mass="38563">ILLGFGNLPGLQTPLFLLFLVIYIVTMAGNILTVALVVTDQHLHTPMYFFLGNLSCLETCYSSTILPRVLASLLTGDTSISFSGCITQLYFFLFMVTAECLLLLLMSYDRYSAICNPLHYTALMSSRICTQTLSGCWIIAFFCSTLVTFMMAQLTFCGPNTIDHFFCDFTPMLQLSCTDTSLIEMVDLILSSIKVVFISHLTFCSSIINHFFCDISPLLNLACTDMLLAEMVDFILALIMILMPLLVVVASYACIAATIIPSSKGKRKAFSTCSSHLAVVVLFYSTTLFTYARPKAMYAYNSNKLVSVLYTVVVPFLNPLIYCLRNKEVKDVLRKGVFGTRNTGELS</sequence>
<evidence type="ECO:0000256" key="3">
    <source>
        <dbReference type="ARBA" id="ARBA00022606"/>
    </source>
</evidence>
<accession>A0A8C8RP51</accession>
<comment type="subcellular location">
    <subcellularLocation>
        <location evidence="1 12">Cell membrane</location>
        <topology evidence="1 12">Multi-pass membrane protein</topology>
    </subcellularLocation>
</comment>
<evidence type="ECO:0000256" key="4">
    <source>
        <dbReference type="ARBA" id="ARBA00022692"/>
    </source>
</evidence>
<protein>
    <recommendedName>
        <fullName evidence="12">Olfactory receptor</fullName>
    </recommendedName>
</protein>
<dbReference type="Pfam" id="PF13853">
    <property type="entry name" value="7tm_4"/>
    <property type="match status" value="2"/>
</dbReference>
<evidence type="ECO:0000313" key="15">
    <source>
        <dbReference type="Proteomes" id="UP000694393"/>
    </source>
</evidence>